<evidence type="ECO:0000313" key="2">
    <source>
        <dbReference type="Proteomes" id="UP000594263"/>
    </source>
</evidence>
<sequence length="120" mass="12425">MEGCSSQGLHTSTSAAFFDIYPPEKKMGKMQIPVAAALAMLLIAATVVEAEAVASPTAPARGVLLVLIARLCTILKAADAVDSPTDQSSVLTSAAKGISPSAASRSYDNQAADYIRKHSF</sequence>
<dbReference type="EnsemblPlants" id="Kaladp0060s0444.1.v1.1">
    <property type="protein sequence ID" value="Kaladp0060s0444.1.v1.1"/>
    <property type="gene ID" value="Kaladp0060s0444.v1.1"/>
</dbReference>
<reference evidence="1" key="1">
    <citation type="submission" date="2021-01" db="UniProtKB">
        <authorList>
            <consortium name="EnsemblPlants"/>
        </authorList>
    </citation>
    <scope>IDENTIFICATION</scope>
</reference>
<dbReference type="Gramene" id="Kaladp0060s0444.1.v1.1">
    <property type="protein sequence ID" value="Kaladp0060s0444.1.v1.1"/>
    <property type="gene ID" value="Kaladp0060s0444.v1.1"/>
</dbReference>
<protein>
    <submittedName>
        <fullName evidence="1">Uncharacterized protein</fullName>
    </submittedName>
</protein>
<name>A0A7N0UDB3_KALFE</name>
<organism evidence="1 2">
    <name type="scientific">Kalanchoe fedtschenkoi</name>
    <name type="common">Lavender scallops</name>
    <name type="synonym">South American air plant</name>
    <dbReference type="NCBI Taxonomy" id="63787"/>
    <lineage>
        <taxon>Eukaryota</taxon>
        <taxon>Viridiplantae</taxon>
        <taxon>Streptophyta</taxon>
        <taxon>Embryophyta</taxon>
        <taxon>Tracheophyta</taxon>
        <taxon>Spermatophyta</taxon>
        <taxon>Magnoliopsida</taxon>
        <taxon>eudicotyledons</taxon>
        <taxon>Gunneridae</taxon>
        <taxon>Pentapetalae</taxon>
        <taxon>Saxifragales</taxon>
        <taxon>Crassulaceae</taxon>
        <taxon>Kalanchoe</taxon>
    </lineage>
</organism>
<proteinExistence type="predicted"/>
<dbReference type="Proteomes" id="UP000594263">
    <property type="component" value="Unplaced"/>
</dbReference>
<keyword evidence="2" id="KW-1185">Reference proteome</keyword>
<evidence type="ECO:0000313" key="1">
    <source>
        <dbReference type="EnsemblPlants" id="Kaladp0060s0444.1.v1.1"/>
    </source>
</evidence>
<dbReference type="AlphaFoldDB" id="A0A7N0UDB3"/>
<accession>A0A7N0UDB3</accession>